<keyword evidence="3 7" id="KW-0812">Transmembrane</keyword>
<dbReference type="GO" id="GO:0022857">
    <property type="term" value="F:transmembrane transporter activity"/>
    <property type="evidence" value="ECO:0007669"/>
    <property type="project" value="InterPro"/>
</dbReference>
<dbReference type="RefSeq" id="XP_043138400.1">
    <property type="nucleotide sequence ID" value="XM_043280863.1"/>
</dbReference>
<protein>
    <recommendedName>
        <fullName evidence="10">Major facilitator superfamily (MFS) profile domain-containing protein</fullName>
    </recommendedName>
</protein>
<dbReference type="KEGG" id="ache:ACHE_51076A"/>
<feature type="transmembrane region" description="Helical" evidence="7">
    <location>
        <begin position="437"/>
        <end position="458"/>
    </location>
</feature>
<dbReference type="InterPro" id="IPR011701">
    <property type="entry name" value="MFS"/>
</dbReference>
<evidence type="ECO:0000256" key="3">
    <source>
        <dbReference type="ARBA" id="ARBA00022692"/>
    </source>
</evidence>
<dbReference type="InterPro" id="IPR036259">
    <property type="entry name" value="MFS_trans_sf"/>
</dbReference>
<keyword evidence="4 7" id="KW-1133">Transmembrane helix</keyword>
<dbReference type="GO" id="GO:0016020">
    <property type="term" value="C:membrane"/>
    <property type="evidence" value="ECO:0007669"/>
    <property type="project" value="UniProtKB-SubCell"/>
</dbReference>
<feature type="transmembrane region" description="Helical" evidence="7">
    <location>
        <begin position="179"/>
        <end position="198"/>
    </location>
</feature>
<dbReference type="Gene3D" id="1.20.1250.20">
    <property type="entry name" value="MFS general substrate transporter like domains"/>
    <property type="match status" value="1"/>
</dbReference>
<dbReference type="SUPFAM" id="SSF103473">
    <property type="entry name" value="MFS general substrate transporter"/>
    <property type="match status" value="1"/>
</dbReference>
<evidence type="ECO:0000313" key="9">
    <source>
        <dbReference type="Proteomes" id="UP000637239"/>
    </source>
</evidence>
<feature type="transmembrane region" description="Helical" evidence="7">
    <location>
        <begin position="147"/>
        <end position="167"/>
    </location>
</feature>
<evidence type="ECO:0000256" key="7">
    <source>
        <dbReference type="SAM" id="Phobius"/>
    </source>
</evidence>
<feature type="transmembrane region" description="Helical" evidence="7">
    <location>
        <begin position="117"/>
        <end position="135"/>
    </location>
</feature>
<keyword evidence="9" id="KW-1185">Reference proteome</keyword>
<dbReference type="Proteomes" id="UP000637239">
    <property type="component" value="Chromosome 5"/>
</dbReference>
<name>A0A7R7VS98_ASPCH</name>
<evidence type="ECO:0008006" key="10">
    <source>
        <dbReference type="Google" id="ProtNLM"/>
    </source>
</evidence>
<sequence length="500" mass="56135">MEKHANRTQDQDLKDGVKTSAQGVDLGQMLDVQATPEEEKRVLRKIDLTLMPMMGFAYFWQFLDKLILSQTTLFGLREDLNLHGSQYSWSSAIFYFGYLFWSWPNSYIIVRLPIGKYLSVSTFLWGGILMCHAACKDFAGLMTARFFLGLGEAAIAPGFTLITGMFYKREEQPIRQSGWFFGNCLAALLGGLLAWGIGNIDSAGIERWKLMFLIPGAITASYGLFLFFVLPDSPTQAIFLTPRERAIAVQRTLKNKTGVLDNGSFKWNQAREALIDPQTWFLFLNSFCNNLWNGGITAFMAILTAGFGFSDLQALLMQMNLGAAEIVFLVITSVAVTFIPSSRIIGMFINTLISVVGLILVWKLDNDHRVGRMFGLCLSIVYAINLPLSLSIVTSNVAGFTKKSVITNLIFISYCAGNIVGPQLFIPSEEPSYPTGIKAALATLVLSAFFLVCLYAYYSWQNWRRNKRYGLPEAMTIGEEMQDELSNRTDWEIESFRYII</sequence>
<gene>
    <name evidence="8" type="ORF">ACHE_51076A</name>
</gene>
<evidence type="ECO:0000256" key="6">
    <source>
        <dbReference type="ARBA" id="ARBA00037968"/>
    </source>
</evidence>
<feature type="transmembrane region" description="Helical" evidence="7">
    <location>
        <begin position="405"/>
        <end position="425"/>
    </location>
</feature>
<dbReference type="Pfam" id="PF07690">
    <property type="entry name" value="MFS_1"/>
    <property type="match status" value="1"/>
</dbReference>
<evidence type="ECO:0000256" key="4">
    <source>
        <dbReference type="ARBA" id="ARBA00022989"/>
    </source>
</evidence>
<feature type="transmembrane region" description="Helical" evidence="7">
    <location>
        <begin position="291"/>
        <end position="309"/>
    </location>
</feature>
<dbReference type="PANTHER" id="PTHR43791">
    <property type="entry name" value="PERMEASE-RELATED"/>
    <property type="match status" value="1"/>
</dbReference>
<dbReference type="PANTHER" id="PTHR43791:SF103">
    <property type="entry name" value="MAJOR FACILITATOR SUPERFAMILY (MFS) PROFILE DOMAIN-CONTAINING PROTEIN-RELATED"/>
    <property type="match status" value="1"/>
</dbReference>
<feature type="transmembrane region" description="Helical" evidence="7">
    <location>
        <begin position="210"/>
        <end position="230"/>
    </location>
</feature>
<comment type="subcellular location">
    <subcellularLocation>
        <location evidence="1">Membrane</location>
        <topology evidence="1">Multi-pass membrane protein</topology>
    </subcellularLocation>
</comment>
<evidence type="ECO:0000256" key="5">
    <source>
        <dbReference type="ARBA" id="ARBA00023136"/>
    </source>
</evidence>
<dbReference type="EMBL" id="AP024420">
    <property type="protein sequence ID" value="BCR89878.1"/>
    <property type="molecule type" value="Genomic_DNA"/>
</dbReference>
<keyword evidence="2" id="KW-0813">Transport</keyword>
<evidence type="ECO:0000256" key="1">
    <source>
        <dbReference type="ARBA" id="ARBA00004141"/>
    </source>
</evidence>
<evidence type="ECO:0000256" key="2">
    <source>
        <dbReference type="ARBA" id="ARBA00022448"/>
    </source>
</evidence>
<dbReference type="FunFam" id="1.20.1250.20:FF:000064">
    <property type="entry name" value="MFS allantoate transporter"/>
    <property type="match status" value="1"/>
</dbReference>
<comment type="similarity">
    <text evidence="6">Belongs to the major facilitator superfamily. Allantoate permease family.</text>
</comment>
<feature type="transmembrane region" description="Helical" evidence="7">
    <location>
        <begin position="321"/>
        <end position="339"/>
    </location>
</feature>
<accession>A0A7R7VS98</accession>
<keyword evidence="5 7" id="KW-0472">Membrane</keyword>
<evidence type="ECO:0000313" key="8">
    <source>
        <dbReference type="EMBL" id="BCR89878.1"/>
    </source>
</evidence>
<reference evidence="8" key="2">
    <citation type="submission" date="2021-02" db="EMBL/GenBank/DDBJ databases">
        <title>Aspergillus chevalieri M1 genome sequence.</title>
        <authorList>
            <person name="Kadooka C."/>
            <person name="Mori K."/>
            <person name="Futagami T."/>
        </authorList>
    </citation>
    <scope>NUCLEOTIDE SEQUENCE</scope>
    <source>
        <strain evidence="8">M1</strain>
    </source>
</reference>
<reference evidence="8" key="1">
    <citation type="submission" date="2021-01" db="EMBL/GenBank/DDBJ databases">
        <authorList>
            <consortium name="Aspergillus chevalieri M1 genome sequencing consortium"/>
            <person name="Kazuki M."/>
            <person name="Futagami T."/>
        </authorList>
    </citation>
    <scope>NUCLEOTIDE SEQUENCE</scope>
    <source>
        <strain evidence="8">M1</strain>
    </source>
</reference>
<dbReference type="GeneID" id="66984236"/>
<feature type="transmembrane region" description="Helical" evidence="7">
    <location>
        <begin position="370"/>
        <end position="393"/>
    </location>
</feature>
<proteinExistence type="inferred from homology"/>
<feature type="transmembrane region" description="Helical" evidence="7">
    <location>
        <begin position="344"/>
        <end position="364"/>
    </location>
</feature>
<dbReference type="AlphaFoldDB" id="A0A7R7VS98"/>
<organism evidence="8 9">
    <name type="scientific">Aspergillus chevalieri</name>
    <name type="common">Eurotium chevalieri</name>
    <dbReference type="NCBI Taxonomy" id="182096"/>
    <lineage>
        <taxon>Eukaryota</taxon>
        <taxon>Fungi</taxon>
        <taxon>Dikarya</taxon>
        <taxon>Ascomycota</taxon>
        <taxon>Pezizomycotina</taxon>
        <taxon>Eurotiomycetes</taxon>
        <taxon>Eurotiomycetidae</taxon>
        <taxon>Eurotiales</taxon>
        <taxon>Aspergillaceae</taxon>
        <taxon>Aspergillus</taxon>
        <taxon>Aspergillus subgen. Aspergillus</taxon>
    </lineage>
</organism>